<accession>A0ABR8XC25</accession>
<keyword evidence="8" id="KW-1185">Reference proteome</keyword>
<dbReference type="Proteomes" id="UP000640930">
    <property type="component" value="Unassembled WGS sequence"/>
</dbReference>
<evidence type="ECO:0000256" key="3">
    <source>
        <dbReference type="ARBA" id="ARBA00022692"/>
    </source>
</evidence>
<evidence type="ECO:0000313" key="8">
    <source>
        <dbReference type="Proteomes" id="UP000640930"/>
    </source>
</evidence>
<evidence type="ECO:0000256" key="4">
    <source>
        <dbReference type="ARBA" id="ARBA00022989"/>
    </source>
</evidence>
<feature type="transmembrane region" description="Helical" evidence="6">
    <location>
        <begin position="27"/>
        <end position="48"/>
    </location>
</feature>
<name>A0ABR8XC25_9BACL</name>
<feature type="transmembrane region" description="Helical" evidence="6">
    <location>
        <begin position="301"/>
        <end position="332"/>
    </location>
</feature>
<feature type="transmembrane region" description="Helical" evidence="6">
    <location>
        <begin position="156"/>
        <end position="174"/>
    </location>
</feature>
<evidence type="ECO:0000256" key="1">
    <source>
        <dbReference type="ARBA" id="ARBA00004141"/>
    </source>
</evidence>
<keyword evidence="2" id="KW-0813">Transport</keyword>
<dbReference type="PANTHER" id="PTHR43243">
    <property type="entry name" value="INNER MEMBRANE TRANSPORTER YGJI-RELATED"/>
    <property type="match status" value="1"/>
</dbReference>
<feature type="transmembrane region" description="Helical" evidence="6">
    <location>
        <begin position="257"/>
        <end position="281"/>
    </location>
</feature>
<organism evidence="7 8">
    <name type="scientific">Ureibacillus galli</name>
    <dbReference type="NCBI Taxonomy" id="2762222"/>
    <lineage>
        <taxon>Bacteria</taxon>
        <taxon>Bacillati</taxon>
        <taxon>Bacillota</taxon>
        <taxon>Bacilli</taxon>
        <taxon>Bacillales</taxon>
        <taxon>Caryophanaceae</taxon>
        <taxon>Ureibacillus</taxon>
    </lineage>
</organism>
<proteinExistence type="predicted"/>
<feature type="transmembrane region" description="Helical" evidence="6">
    <location>
        <begin position="409"/>
        <end position="430"/>
    </location>
</feature>
<keyword evidence="5 6" id="KW-0472">Membrane</keyword>
<feature type="transmembrane region" description="Helical" evidence="6">
    <location>
        <begin position="436"/>
        <end position="454"/>
    </location>
</feature>
<comment type="caution">
    <text evidence="7">The sequence shown here is derived from an EMBL/GenBank/DDBJ whole genome shotgun (WGS) entry which is preliminary data.</text>
</comment>
<dbReference type="InterPro" id="IPR002293">
    <property type="entry name" value="AA/rel_permease1"/>
</dbReference>
<feature type="transmembrane region" description="Helical" evidence="6">
    <location>
        <begin position="353"/>
        <end position="372"/>
    </location>
</feature>
<evidence type="ECO:0000256" key="6">
    <source>
        <dbReference type="SAM" id="Phobius"/>
    </source>
</evidence>
<feature type="transmembrane region" description="Helical" evidence="6">
    <location>
        <begin position="92"/>
        <end position="113"/>
    </location>
</feature>
<dbReference type="Pfam" id="PF13520">
    <property type="entry name" value="AA_permease_2"/>
    <property type="match status" value="1"/>
</dbReference>
<evidence type="ECO:0000256" key="2">
    <source>
        <dbReference type="ARBA" id="ARBA00022448"/>
    </source>
</evidence>
<sequence>MLSNLFRKKRIDDLLNQHGQGQLKKTLGAFDLILLGVGAIVGTGIFILPGTVAASHSGPAIVFSFLIAAFVCALAGMCYSEFSSAIPVTGSAYTYGYVVFGEIIAWFVGWALVLEYGLAAASVATGWSSYLISLLEGLNISIPNALSGPFNPAEGTFMNLPAILIVLIISYLLTLGMQESAKVNRIMVFVKVGVILLFIVVGMFYVKPDNWQPFMPFGIEGVVSGAALVFFAYLGFDAVSSAAEEVKNPQRNLPIGIIGSLLICSLLYIAMSLVLTGITPYTTLNVSNPVSFAIDLVGQDWIAGIISLGAVTGMMTVILVMIYGGSRLLFAIGRDGLLPKVMSKINPKHNTPVINTWIFGIVIAFCAGFIPLGTLAELVNMGTLIAFTIVSLGIIFLRRNKNILLSNGFKVPFFPVLPILSFLACLFLMTQLSIKTWIACGIWFVIGLVFYFLYGRKHSTLNEIK</sequence>
<keyword evidence="3 6" id="KW-0812">Transmembrane</keyword>
<comment type="subcellular location">
    <subcellularLocation>
        <location evidence="1">Membrane</location>
        <topology evidence="1">Multi-pass membrane protein</topology>
    </subcellularLocation>
</comment>
<dbReference type="EMBL" id="JACSQA010000010">
    <property type="protein sequence ID" value="MBD8026778.1"/>
    <property type="molecule type" value="Genomic_DNA"/>
</dbReference>
<dbReference type="PANTHER" id="PTHR43243:SF4">
    <property type="entry name" value="CATIONIC AMINO ACID TRANSPORTER 4"/>
    <property type="match status" value="1"/>
</dbReference>
<dbReference type="Gene3D" id="1.20.1740.10">
    <property type="entry name" value="Amino acid/polyamine transporter I"/>
    <property type="match status" value="1"/>
</dbReference>
<protein>
    <submittedName>
        <fullName evidence="7">Amino acid permease</fullName>
    </submittedName>
</protein>
<feature type="transmembrane region" description="Helical" evidence="6">
    <location>
        <begin position="217"/>
        <end position="236"/>
    </location>
</feature>
<reference evidence="7 8" key="1">
    <citation type="submission" date="2020-08" db="EMBL/GenBank/DDBJ databases">
        <title>A Genomic Blueprint of the Chicken Gut Microbiome.</title>
        <authorList>
            <person name="Gilroy R."/>
            <person name="Ravi A."/>
            <person name="Getino M."/>
            <person name="Pursley I."/>
            <person name="Horton D.L."/>
            <person name="Alikhan N.-F."/>
            <person name="Baker D."/>
            <person name="Gharbi K."/>
            <person name="Hall N."/>
            <person name="Watson M."/>
            <person name="Adriaenssens E.M."/>
            <person name="Foster-Nyarko E."/>
            <person name="Jarju S."/>
            <person name="Secka A."/>
            <person name="Antonio M."/>
            <person name="Oren A."/>
            <person name="Chaudhuri R."/>
            <person name="La Ragione R.M."/>
            <person name="Hildebrand F."/>
            <person name="Pallen M.J."/>
        </authorList>
    </citation>
    <scope>NUCLEOTIDE SEQUENCE [LARGE SCALE GENOMIC DNA]</scope>
    <source>
        <strain evidence="7 8">Re31</strain>
    </source>
</reference>
<dbReference type="PIRSF" id="PIRSF006060">
    <property type="entry name" value="AA_transporter"/>
    <property type="match status" value="1"/>
</dbReference>
<keyword evidence="4 6" id="KW-1133">Transmembrane helix</keyword>
<feature type="transmembrane region" description="Helical" evidence="6">
    <location>
        <begin position="378"/>
        <end position="397"/>
    </location>
</feature>
<evidence type="ECO:0000313" key="7">
    <source>
        <dbReference type="EMBL" id="MBD8026778.1"/>
    </source>
</evidence>
<feature type="transmembrane region" description="Helical" evidence="6">
    <location>
        <begin position="186"/>
        <end position="205"/>
    </location>
</feature>
<evidence type="ECO:0000256" key="5">
    <source>
        <dbReference type="ARBA" id="ARBA00023136"/>
    </source>
</evidence>
<gene>
    <name evidence="7" type="ORF">H9636_08910</name>
</gene>
<feature type="transmembrane region" description="Helical" evidence="6">
    <location>
        <begin position="60"/>
        <end position="80"/>
    </location>
</feature>